<dbReference type="SUPFAM" id="SSF51735">
    <property type="entry name" value="NAD(P)-binding Rossmann-fold domains"/>
    <property type="match status" value="1"/>
</dbReference>
<dbReference type="InterPro" id="IPR022694">
    <property type="entry name" value="3-OHacyl-CoA_DH"/>
</dbReference>
<keyword evidence="2" id="KW-0560">Oxidoreductase</keyword>
<accession>A0ABN5N869</accession>
<dbReference type="PANTHER" id="PTHR48075:SF5">
    <property type="entry name" value="3-HYDROXYBUTYRYL-COA DEHYDROGENASE"/>
    <property type="match status" value="1"/>
</dbReference>
<evidence type="ECO:0000313" key="7">
    <source>
        <dbReference type="Proteomes" id="UP000260457"/>
    </source>
</evidence>
<dbReference type="Pfam" id="PF00725">
    <property type="entry name" value="3HCDH"/>
    <property type="match status" value="1"/>
</dbReference>
<dbReference type="InterPro" id="IPR036291">
    <property type="entry name" value="NAD(P)-bd_dom_sf"/>
</dbReference>
<evidence type="ECO:0000259" key="5">
    <source>
        <dbReference type="Pfam" id="PF23451"/>
    </source>
</evidence>
<dbReference type="SUPFAM" id="SSF48179">
    <property type="entry name" value="6-phosphogluconate dehydrogenase C-terminal domain-like"/>
    <property type="match status" value="1"/>
</dbReference>
<sequence length="342" mass="38447">MLSEKEKPICPFCDGKNVELYSSFGTAQLVRQYYCQNCKTVFESIRWSGTADASPEQTQGIQTVGVVGSGTMGSGIAQTFLQSGLSVTLYDIEDEILESNSRNIITNIEKMKVKGKITPEQAESANRNLKVSTKLTDLSGLDLIIEAVPEIKSLKIELFKKLDAVSDPETILATNTSSFSVTEFAANLNHPQRMIGIHFFNPAPLMPLIEIVKSQLTDQTTIDRTRDLFLQIKKRPVICKDTPGYIVNRIARSFYNESLRIVDEGLATHEKVDRIMKKAGGFKMGPFELQDLIGIDINYNTTQSLFDNFQSESRFKPHYLQKEMILANRLGRKTGKGFYKYE</sequence>
<evidence type="ECO:0000259" key="4">
    <source>
        <dbReference type="Pfam" id="PF02737"/>
    </source>
</evidence>
<dbReference type="PANTHER" id="PTHR48075">
    <property type="entry name" value="3-HYDROXYACYL-COA DEHYDROGENASE FAMILY PROTEIN"/>
    <property type="match status" value="1"/>
</dbReference>
<comment type="similarity">
    <text evidence="1">Belongs to the 3-hydroxyacyl-CoA dehydrogenase family.</text>
</comment>
<dbReference type="InterPro" id="IPR006108">
    <property type="entry name" value="3HC_DH_C"/>
</dbReference>
<dbReference type="Pfam" id="PF23451">
    <property type="entry name" value="Zn_ribbon_PaaD"/>
    <property type="match status" value="1"/>
</dbReference>
<evidence type="ECO:0000313" key="6">
    <source>
        <dbReference type="EMBL" id="AXN40807.1"/>
    </source>
</evidence>
<gene>
    <name evidence="6" type="ORF">DTO10_22130</name>
</gene>
<dbReference type="Gene3D" id="3.40.50.720">
    <property type="entry name" value="NAD(P)-binding Rossmann-like Domain"/>
    <property type="match status" value="1"/>
</dbReference>
<dbReference type="Pfam" id="PF02737">
    <property type="entry name" value="3HCDH_N"/>
    <property type="match status" value="1"/>
</dbReference>
<dbReference type="InterPro" id="IPR006176">
    <property type="entry name" value="3-OHacyl-CoA_DH_NAD-bd"/>
</dbReference>
<feature type="domain" description="PaaD zinc beta ribbon" evidence="5">
    <location>
        <begin position="4"/>
        <end position="45"/>
    </location>
</feature>
<feature type="domain" description="3-hydroxyacyl-CoA dehydrogenase NAD binding" evidence="4">
    <location>
        <begin position="63"/>
        <end position="242"/>
    </location>
</feature>
<dbReference type="EMBL" id="CP030926">
    <property type="protein sequence ID" value="AXN40807.1"/>
    <property type="molecule type" value="Genomic_DNA"/>
</dbReference>
<name>A0ABN5N869_9BACI</name>
<feature type="domain" description="3-hydroxyacyl-CoA dehydrogenase C-terminal" evidence="3">
    <location>
        <begin position="244"/>
        <end position="341"/>
    </location>
</feature>
<dbReference type="InterPro" id="IPR056572">
    <property type="entry name" value="Zn_ribbon_PaaD"/>
</dbReference>
<dbReference type="Gene3D" id="1.10.1040.50">
    <property type="match status" value="1"/>
</dbReference>
<protein>
    <submittedName>
        <fullName evidence="6">3-hydroxybutyryl-CoA dehydrogenase</fullName>
    </submittedName>
</protein>
<organism evidence="6 7">
    <name type="scientific">Peribacillus butanolivorans</name>
    <dbReference type="NCBI Taxonomy" id="421767"/>
    <lineage>
        <taxon>Bacteria</taxon>
        <taxon>Bacillati</taxon>
        <taxon>Bacillota</taxon>
        <taxon>Bacilli</taxon>
        <taxon>Bacillales</taxon>
        <taxon>Bacillaceae</taxon>
        <taxon>Peribacillus</taxon>
    </lineage>
</organism>
<dbReference type="InterPro" id="IPR008927">
    <property type="entry name" value="6-PGluconate_DH-like_C_sf"/>
</dbReference>
<evidence type="ECO:0000256" key="1">
    <source>
        <dbReference type="ARBA" id="ARBA00009463"/>
    </source>
</evidence>
<dbReference type="Proteomes" id="UP000260457">
    <property type="component" value="Chromosome"/>
</dbReference>
<dbReference type="RefSeq" id="WP_116821864.1">
    <property type="nucleotide sequence ID" value="NZ_CP030926.1"/>
</dbReference>
<evidence type="ECO:0000259" key="3">
    <source>
        <dbReference type="Pfam" id="PF00725"/>
    </source>
</evidence>
<dbReference type="PIRSF" id="PIRSF000105">
    <property type="entry name" value="HCDH"/>
    <property type="match status" value="1"/>
</dbReference>
<reference evidence="6 7" key="1">
    <citation type="submission" date="2018-07" db="EMBL/GenBank/DDBJ databases">
        <title>The molecular basis for the intramolecular migration of carboxyl group in the catabolism of para-hydroxybenzoate via gentisate.</title>
        <authorList>
            <person name="Zhao H."/>
            <person name="Xu Y."/>
            <person name="Lin S."/>
            <person name="Spain J.C."/>
            <person name="Zhou N.-Y."/>
        </authorList>
    </citation>
    <scope>NUCLEOTIDE SEQUENCE [LARGE SCALE GENOMIC DNA]</scope>
    <source>
        <strain evidence="6 7">PHB-7a</strain>
    </source>
</reference>
<proteinExistence type="inferred from homology"/>
<evidence type="ECO:0000256" key="2">
    <source>
        <dbReference type="ARBA" id="ARBA00023002"/>
    </source>
</evidence>
<keyword evidence="7" id="KW-1185">Reference proteome</keyword>